<proteinExistence type="predicted"/>
<dbReference type="Proteomes" id="UP001320972">
    <property type="component" value="Unassembled WGS sequence"/>
</dbReference>
<accession>A0ABT2QDH7</accession>
<dbReference type="RefSeq" id="WP_338007691.1">
    <property type="nucleotide sequence ID" value="NZ_JAOPKB010000004.1"/>
</dbReference>
<name>A0ABT2QDH7_9EURY</name>
<dbReference type="EMBL" id="JAOPKB010000004">
    <property type="protein sequence ID" value="MCU4972975.1"/>
    <property type="molecule type" value="Genomic_DNA"/>
</dbReference>
<organism evidence="2 3">
    <name type="scientific">Natronoglomus mannanivorans</name>
    <dbReference type="NCBI Taxonomy" id="2979990"/>
    <lineage>
        <taxon>Archaea</taxon>
        <taxon>Methanobacteriati</taxon>
        <taxon>Methanobacteriota</taxon>
        <taxon>Stenosarchaea group</taxon>
        <taxon>Halobacteria</taxon>
        <taxon>Halobacteriales</taxon>
        <taxon>Natrialbaceae</taxon>
        <taxon>Natronoglomus</taxon>
    </lineage>
</organism>
<evidence type="ECO:0000313" key="2">
    <source>
        <dbReference type="EMBL" id="MCU4972975.1"/>
    </source>
</evidence>
<comment type="caution">
    <text evidence="2">The sequence shown here is derived from an EMBL/GenBank/DDBJ whole genome shotgun (WGS) entry which is preliminary data.</text>
</comment>
<keyword evidence="3" id="KW-1185">Reference proteome</keyword>
<gene>
    <name evidence="2" type="ORF">OB955_09495</name>
</gene>
<evidence type="ECO:0000256" key="1">
    <source>
        <dbReference type="SAM" id="MobiDB-lite"/>
    </source>
</evidence>
<evidence type="ECO:0000313" key="3">
    <source>
        <dbReference type="Proteomes" id="UP001320972"/>
    </source>
</evidence>
<feature type="region of interest" description="Disordered" evidence="1">
    <location>
        <begin position="1"/>
        <end position="20"/>
    </location>
</feature>
<protein>
    <submittedName>
        <fullName evidence="2">Uncharacterized protein</fullName>
    </submittedName>
</protein>
<reference evidence="2 3" key="1">
    <citation type="submission" date="2022-09" db="EMBL/GenBank/DDBJ databases">
        <title>Enrichment on poylsaccharides allowed isolation of novel metabolic and taxonomic groups of Haloarchaea.</title>
        <authorList>
            <person name="Sorokin D.Y."/>
            <person name="Elcheninov A.G."/>
            <person name="Khizhniak T.V."/>
            <person name="Kolganova T.V."/>
            <person name="Kublanov I.V."/>
        </authorList>
    </citation>
    <scope>NUCLEOTIDE SEQUENCE [LARGE SCALE GENOMIC DNA]</scope>
    <source>
        <strain evidence="2 3">AArc-m2/3/4</strain>
    </source>
</reference>
<sequence length="253" mass="28230">MGSYHHIASNDDGKHANNPYRVVYTPESDHGDFQLVEGSMHSEYATFVSASELLHDEQWSDHLRRADCEWLVPFLHRFVDDESVSSEEILLARDHHRARRWAERTGSMTRDDERELAATFGLPPDPETVPAIRQALRVELERTELGGSVDTVDWPSIRFYCVALFAHGDPVDAPLVWRARDAAPAVAGGIDVELLCGGGLERTLAALRADGSVATDGALESLSRAVAESVFDDWTPVDYLTYWRQYYGVGGDE</sequence>